<evidence type="ECO:0000256" key="2">
    <source>
        <dbReference type="ARBA" id="ARBA00023125"/>
    </source>
</evidence>
<evidence type="ECO:0000256" key="1">
    <source>
        <dbReference type="ARBA" id="ARBA00023015"/>
    </source>
</evidence>
<dbReference type="Gene3D" id="1.10.260.40">
    <property type="entry name" value="lambda repressor-like DNA-binding domains"/>
    <property type="match status" value="1"/>
</dbReference>
<dbReference type="PATRIC" id="fig|750.21.peg.2316"/>
<dbReference type="EMBL" id="UGGZ01000001">
    <property type="protein sequence ID" value="STO37164.1"/>
    <property type="molecule type" value="Genomic_DNA"/>
</dbReference>
<keyword evidence="12" id="KW-1185">Reference proteome</keyword>
<dbReference type="Pfam" id="PF13377">
    <property type="entry name" value="Peripla_BP_3"/>
    <property type="match status" value="1"/>
</dbReference>
<evidence type="ECO:0000313" key="10">
    <source>
        <dbReference type="Proteomes" id="UP000092643"/>
    </source>
</evidence>
<dbReference type="PRINTS" id="PR00036">
    <property type="entry name" value="HTHLACI"/>
</dbReference>
<organism evidence="6 10">
    <name type="scientific">Gallibacterium anatis</name>
    <dbReference type="NCBI Taxonomy" id="750"/>
    <lineage>
        <taxon>Bacteria</taxon>
        <taxon>Pseudomonadati</taxon>
        <taxon>Pseudomonadota</taxon>
        <taxon>Gammaproteobacteria</taxon>
        <taxon>Pasteurellales</taxon>
        <taxon>Pasteurellaceae</taxon>
        <taxon>Gallibacterium</taxon>
    </lineage>
</organism>
<evidence type="ECO:0000313" key="7">
    <source>
        <dbReference type="EMBL" id="STO37164.1"/>
    </source>
</evidence>
<dbReference type="GO" id="GO:0005991">
    <property type="term" value="P:trehalose metabolic process"/>
    <property type="evidence" value="ECO:0007669"/>
    <property type="project" value="InterPro"/>
</dbReference>
<protein>
    <submittedName>
        <fullName evidence="7 8">Trehalose operon repressor</fullName>
    </submittedName>
    <submittedName>
        <fullName evidence="6">Trehalose repressor</fullName>
    </submittedName>
</protein>
<reference evidence="8 12" key="4">
    <citation type="submission" date="2023-06" db="EMBL/GenBank/DDBJ databases">
        <title>Complete Genome Sequence of Gallibacterium anatis Strain BJF12, Isolated from a chicken with diarrhea.</title>
        <authorList>
            <person name="Guo F."/>
            <person name="Bu W."/>
            <person name="Xu F."/>
            <person name="Wen T."/>
        </authorList>
    </citation>
    <scope>NUCLEOTIDE SEQUENCE [LARGE SCALE GENOMIC DNA]</scope>
    <source>
        <strain evidence="8 12">BJF12</strain>
    </source>
</reference>
<keyword evidence="2" id="KW-0238">DNA-binding</keyword>
<dbReference type="OrthoDB" id="198888at2"/>
<accession>A0A0A2XWM9</accession>
<dbReference type="Gene3D" id="3.40.50.2300">
    <property type="match status" value="2"/>
</dbReference>
<dbReference type="NCBIfam" id="TIGR02405">
    <property type="entry name" value="trehalos_R_Ecol"/>
    <property type="match status" value="1"/>
</dbReference>
<dbReference type="Proteomes" id="UP000092643">
    <property type="component" value="Unassembled WGS sequence"/>
</dbReference>
<dbReference type="Proteomes" id="UP001226750">
    <property type="component" value="Chromosome"/>
</dbReference>
<name>A0A0A2XWM9_9PAST</name>
<dbReference type="PANTHER" id="PTHR30146">
    <property type="entry name" value="LACI-RELATED TRANSCRIPTIONAL REPRESSOR"/>
    <property type="match status" value="1"/>
</dbReference>
<dbReference type="InterPro" id="IPR010982">
    <property type="entry name" value="Lambda_DNA-bd_dom_sf"/>
</dbReference>
<sequence length="316" mass="35159">MTRLTIKDIARLSGVGKSTVSRVLNQDPKVSDKTRAKVEKIIAEQGFLPSNSARAMRGQGNRVIGIIVSRLTSSAENQVLSAMLPLLYAAHCEPIIVESRFDEKLVQDHLTLFRQKAVDGVILFSFSSIEQLDLSSWKQKLVVIARNHPGLTSIYYDDHSAVQQLMQTLLQKSHQAIAYIGVDDNDTTTGFLRHHAYLSFCRQHQLPMLALQGDLNFESGYQLAQQIDFSQYSALVCATNNLALGAIKYLQQQQLTHIYVASVGNNPLLSFLFPQTLMIDLGFQQAGEKAVSQLLYLLDGGQEIKSICLPCHLLEN</sequence>
<reference evidence="7 11" key="3">
    <citation type="submission" date="2018-06" db="EMBL/GenBank/DDBJ databases">
        <authorList>
            <consortium name="Pathogen Informatics"/>
            <person name="Doyle S."/>
        </authorList>
    </citation>
    <scope>NUCLEOTIDE SEQUENCE [LARGE SCALE GENOMIC DNA]</scope>
    <source>
        <strain evidence="7 11">NCTC11413</strain>
    </source>
</reference>
<dbReference type="PANTHER" id="PTHR30146:SF146">
    <property type="entry name" value="HTH-TYPE TRANSCRIPTIONAL REGULATOR TRER"/>
    <property type="match status" value="1"/>
</dbReference>
<dbReference type="SUPFAM" id="SSF47413">
    <property type="entry name" value="lambda repressor-like DNA-binding domains"/>
    <property type="match status" value="1"/>
</dbReference>
<dbReference type="EMBL" id="CP126975">
    <property type="protein sequence ID" value="WIM79902.1"/>
    <property type="molecule type" value="Genomic_DNA"/>
</dbReference>
<evidence type="ECO:0000313" key="5">
    <source>
        <dbReference type="EMBL" id="KGQ29965.1"/>
    </source>
</evidence>
<dbReference type="InterPro" id="IPR000843">
    <property type="entry name" value="HTH_LacI"/>
</dbReference>
<dbReference type="AlphaFoldDB" id="A0A0A2XWM9"/>
<evidence type="ECO:0000256" key="3">
    <source>
        <dbReference type="ARBA" id="ARBA00023163"/>
    </source>
</evidence>
<dbReference type="GO" id="GO:0003700">
    <property type="term" value="F:DNA-binding transcription factor activity"/>
    <property type="evidence" value="ECO:0007669"/>
    <property type="project" value="TreeGrafter"/>
</dbReference>
<dbReference type="GeneID" id="77264487"/>
<dbReference type="SMART" id="SM00354">
    <property type="entry name" value="HTH_LACI"/>
    <property type="match status" value="1"/>
</dbReference>
<evidence type="ECO:0000313" key="9">
    <source>
        <dbReference type="Proteomes" id="UP000030526"/>
    </source>
</evidence>
<dbReference type="PROSITE" id="PS00356">
    <property type="entry name" value="HTH_LACI_1"/>
    <property type="match status" value="1"/>
</dbReference>
<dbReference type="GO" id="GO:0045892">
    <property type="term" value="P:negative regulation of DNA-templated transcription"/>
    <property type="evidence" value="ECO:0007669"/>
    <property type="project" value="InterPro"/>
</dbReference>
<dbReference type="CDD" id="cd01392">
    <property type="entry name" value="HTH_LacI"/>
    <property type="match status" value="1"/>
</dbReference>
<evidence type="ECO:0000313" key="12">
    <source>
        <dbReference type="Proteomes" id="UP001226750"/>
    </source>
</evidence>
<dbReference type="Proteomes" id="UP000254232">
    <property type="component" value="Unassembled WGS sequence"/>
</dbReference>
<dbReference type="PROSITE" id="PS50932">
    <property type="entry name" value="HTH_LACI_2"/>
    <property type="match status" value="1"/>
</dbReference>
<dbReference type="Proteomes" id="UP000030526">
    <property type="component" value="Unassembled WGS sequence"/>
</dbReference>
<feature type="domain" description="HTH lacI-type" evidence="4">
    <location>
        <begin position="4"/>
        <end position="58"/>
    </location>
</feature>
<dbReference type="CDD" id="cd01542">
    <property type="entry name" value="PBP1_TreR-like"/>
    <property type="match status" value="1"/>
</dbReference>
<evidence type="ECO:0000259" key="4">
    <source>
        <dbReference type="PROSITE" id="PS50932"/>
    </source>
</evidence>
<keyword evidence="3" id="KW-0804">Transcription</keyword>
<dbReference type="InterPro" id="IPR028082">
    <property type="entry name" value="Peripla_BP_I"/>
</dbReference>
<reference evidence="6 10" key="2">
    <citation type="submission" date="2014-11" db="EMBL/GenBank/DDBJ databases">
        <title>Pan-genome of Gallibacterium spp.</title>
        <authorList>
            <person name="Kudirkiene E."/>
            <person name="Bojesen A.M."/>
        </authorList>
    </citation>
    <scope>NUCLEOTIDE SEQUENCE [LARGE SCALE GENOMIC DNA]</scope>
    <source>
        <strain evidence="6 10">F 279</strain>
    </source>
</reference>
<dbReference type="EMBL" id="JPXS01000056">
    <property type="protein sequence ID" value="KGQ29965.1"/>
    <property type="molecule type" value="Genomic_DNA"/>
</dbReference>
<dbReference type="EMBL" id="JTJO01000027">
    <property type="protein sequence ID" value="OBW98702.1"/>
    <property type="molecule type" value="Genomic_DNA"/>
</dbReference>
<dbReference type="InterPro" id="IPR012771">
    <property type="entry name" value="Trehalos_R_gpbac"/>
</dbReference>
<evidence type="ECO:0000313" key="6">
    <source>
        <dbReference type="EMBL" id="OBW98702.1"/>
    </source>
</evidence>
<reference evidence="5 9" key="1">
    <citation type="submission" date="2014-08" db="EMBL/GenBank/DDBJ databases">
        <title>Chaperone-usher fimbriae in a diverse selection of Gallibacterium genomes.</title>
        <authorList>
            <person name="Kudirkiene E."/>
            <person name="Bager R.J."/>
            <person name="Johnson T.J."/>
            <person name="Bojesen A.M."/>
        </authorList>
    </citation>
    <scope>NUCLEOTIDE SEQUENCE [LARGE SCALE GENOMIC DNA]</scope>
    <source>
        <strain evidence="5 9">20558/3kl.</strain>
    </source>
</reference>
<dbReference type="GO" id="GO:0000976">
    <property type="term" value="F:transcription cis-regulatory region binding"/>
    <property type="evidence" value="ECO:0007669"/>
    <property type="project" value="TreeGrafter"/>
</dbReference>
<dbReference type="Pfam" id="PF00356">
    <property type="entry name" value="LacI"/>
    <property type="match status" value="1"/>
</dbReference>
<proteinExistence type="predicted"/>
<dbReference type="RefSeq" id="WP_018346874.1">
    <property type="nucleotide sequence ID" value="NZ_AP035889.1"/>
</dbReference>
<gene>
    <name evidence="6" type="primary">treR</name>
    <name evidence="5" type="ORF">JP32_09850</name>
    <name evidence="7" type="ORF">NCTC11413_00254</name>
    <name evidence="8" type="ORF">QP018_01225</name>
    <name evidence="6" type="ORF">QV03_05535</name>
</gene>
<evidence type="ECO:0000313" key="8">
    <source>
        <dbReference type="EMBL" id="WIM79902.1"/>
    </source>
</evidence>
<evidence type="ECO:0000313" key="11">
    <source>
        <dbReference type="Proteomes" id="UP000254232"/>
    </source>
</evidence>
<dbReference type="InterPro" id="IPR046335">
    <property type="entry name" value="LacI/GalR-like_sensor"/>
</dbReference>
<keyword evidence="1" id="KW-0805">Transcription regulation</keyword>
<dbReference type="SUPFAM" id="SSF53822">
    <property type="entry name" value="Periplasmic binding protein-like I"/>
    <property type="match status" value="1"/>
</dbReference>